<evidence type="ECO:0000313" key="1">
    <source>
        <dbReference type="EMBL" id="HHV70593.1"/>
    </source>
</evidence>
<evidence type="ECO:0000313" key="2">
    <source>
        <dbReference type="Proteomes" id="UP000551563"/>
    </source>
</evidence>
<name>A0A7V6PGK5_9HYPH</name>
<dbReference type="Proteomes" id="UP000551563">
    <property type="component" value="Unassembled WGS sequence"/>
</dbReference>
<sequence length="108" mass="13075">MQNTKDGLRRATHIFEAAVWHYAVLVTCRCGHSAKFHAASLWWRFERKGWNDSFRDATRHFWCRQCAARIGRRVQPLRLETVAWEKGVIELEMPDEREWKRAMRRFRT</sequence>
<gene>
    <name evidence="1" type="ORF">GXX48_23645</name>
</gene>
<reference evidence="1 2" key="1">
    <citation type="journal article" date="2020" name="Biotechnol. Biofuels">
        <title>New insights from the biogas microbiome by comprehensive genome-resolved metagenomics of nearly 1600 species originating from multiple anaerobic digesters.</title>
        <authorList>
            <person name="Campanaro S."/>
            <person name="Treu L."/>
            <person name="Rodriguez-R L.M."/>
            <person name="Kovalovszki A."/>
            <person name="Ziels R.M."/>
            <person name="Maus I."/>
            <person name="Zhu X."/>
            <person name="Kougias P.G."/>
            <person name="Basile A."/>
            <person name="Luo G."/>
            <person name="Schluter A."/>
            <person name="Konstantinidis K.T."/>
            <person name="Angelidaki I."/>
        </authorList>
    </citation>
    <scope>NUCLEOTIDE SEQUENCE [LARGE SCALE GENOMIC DNA]</scope>
    <source>
        <strain evidence="1">AS04akNAM_66</strain>
    </source>
</reference>
<protein>
    <submittedName>
        <fullName evidence="1">Uncharacterized protein</fullName>
    </submittedName>
</protein>
<proteinExistence type="predicted"/>
<dbReference type="AlphaFoldDB" id="A0A7V6PGK5"/>
<comment type="caution">
    <text evidence="1">The sequence shown here is derived from an EMBL/GenBank/DDBJ whole genome shotgun (WGS) entry which is preliminary data.</text>
</comment>
<organism evidence="1 2">
    <name type="scientific">Brucella intermedia</name>
    <dbReference type="NCBI Taxonomy" id="94625"/>
    <lineage>
        <taxon>Bacteria</taxon>
        <taxon>Pseudomonadati</taxon>
        <taxon>Pseudomonadota</taxon>
        <taxon>Alphaproteobacteria</taxon>
        <taxon>Hyphomicrobiales</taxon>
        <taxon>Brucellaceae</taxon>
        <taxon>Brucella/Ochrobactrum group</taxon>
        <taxon>Brucella</taxon>
    </lineage>
</organism>
<accession>A0A7V6PGK5</accession>
<dbReference type="EMBL" id="DUMN01000676">
    <property type="protein sequence ID" value="HHV70593.1"/>
    <property type="molecule type" value="Genomic_DNA"/>
</dbReference>